<reference evidence="2" key="1">
    <citation type="submission" date="2023-04" db="EMBL/GenBank/DDBJ databases">
        <title>Chromosome-level genome of Chaenocephalus aceratus.</title>
        <authorList>
            <person name="Park H."/>
        </authorList>
    </citation>
    <scope>NUCLEOTIDE SEQUENCE</scope>
    <source>
        <strain evidence="2">DE</strain>
        <tissue evidence="2">Muscle</tissue>
    </source>
</reference>
<accession>A0AAD9BWU7</accession>
<gene>
    <name evidence="2" type="ORF">KUDE01_010692</name>
</gene>
<name>A0AAD9BWU7_DISEL</name>
<keyword evidence="3" id="KW-1185">Reference proteome</keyword>
<feature type="compositionally biased region" description="Polar residues" evidence="1">
    <location>
        <begin position="94"/>
        <end position="107"/>
    </location>
</feature>
<feature type="region of interest" description="Disordered" evidence="1">
    <location>
        <begin position="1"/>
        <end position="45"/>
    </location>
</feature>
<protein>
    <submittedName>
        <fullName evidence="2">UvrABC system protein B</fullName>
    </submittedName>
</protein>
<dbReference type="EMBL" id="JASDAP010000015">
    <property type="protein sequence ID" value="KAK1891867.1"/>
    <property type="molecule type" value="Genomic_DNA"/>
</dbReference>
<evidence type="ECO:0000256" key="1">
    <source>
        <dbReference type="SAM" id="MobiDB-lite"/>
    </source>
</evidence>
<proteinExistence type="predicted"/>
<organism evidence="2 3">
    <name type="scientific">Dissostichus eleginoides</name>
    <name type="common">Patagonian toothfish</name>
    <name type="synonym">Dissostichus amissus</name>
    <dbReference type="NCBI Taxonomy" id="100907"/>
    <lineage>
        <taxon>Eukaryota</taxon>
        <taxon>Metazoa</taxon>
        <taxon>Chordata</taxon>
        <taxon>Craniata</taxon>
        <taxon>Vertebrata</taxon>
        <taxon>Euteleostomi</taxon>
        <taxon>Actinopterygii</taxon>
        <taxon>Neopterygii</taxon>
        <taxon>Teleostei</taxon>
        <taxon>Neoteleostei</taxon>
        <taxon>Acanthomorphata</taxon>
        <taxon>Eupercaria</taxon>
        <taxon>Perciformes</taxon>
        <taxon>Notothenioidei</taxon>
        <taxon>Nototheniidae</taxon>
        <taxon>Dissostichus</taxon>
    </lineage>
</organism>
<evidence type="ECO:0000313" key="2">
    <source>
        <dbReference type="EMBL" id="KAK1891867.1"/>
    </source>
</evidence>
<comment type="caution">
    <text evidence="2">The sequence shown here is derived from an EMBL/GenBank/DDBJ whole genome shotgun (WGS) entry which is preliminary data.</text>
</comment>
<feature type="compositionally biased region" description="Basic and acidic residues" evidence="1">
    <location>
        <begin position="22"/>
        <end position="31"/>
    </location>
</feature>
<evidence type="ECO:0000313" key="3">
    <source>
        <dbReference type="Proteomes" id="UP001228049"/>
    </source>
</evidence>
<dbReference type="Proteomes" id="UP001228049">
    <property type="component" value="Unassembled WGS sequence"/>
</dbReference>
<sequence length="123" mass="14099">MSGGVVTRGREIRDQQNGQHSKTMEQNHDEEQVQLAEANSLTLTMRSGLEAISKEIRDLKTEMKKDLTTLKEQVTENVKSEINELKREMYQQLSANTKTLQAQGSRSPRQRDGSRKQRGGIWR</sequence>
<dbReference type="AlphaFoldDB" id="A0AAD9BWU7"/>
<feature type="region of interest" description="Disordered" evidence="1">
    <location>
        <begin position="94"/>
        <end position="123"/>
    </location>
</feature>